<dbReference type="AlphaFoldDB" id="A0AAV7XU75"/>
<gene>
    <name evidence="2" type="ORF">ONE63_006700</name>
</gene>
<dbReference type="InterPro" id="IPR003347">
    <property type="entry name" value="JmjC_dom"/>
</dbReference>
<evidence type="ECO:0000259" key="1">
    <source>
        <dbReference type="PROSITE" id="PS51184"/>
    </source>
</evidence>
<reference evidence="2" key="1">
    <citation type="submission" date="2022-12" db="EMBL/GenBank/DDBJ databases">
        <title>Chromosome-level genome assembly of the bean flower thrips Megalurothrips usitatus.</title>
        <authorList>
            <person name="Ma L."/>
            <person name="Liu Q."/>
            <person name="Li H."/>
            <person name="Cai W."/>
        </authorList>
    </citation>
    <scope>NUCLEOTIDE SEQUENCE</scope>
    <source>
        <strain evidence="2">Cailab_2022a</strain>
    </source>
</reference>
<dbReference type="Gene3D" id="2.60.120.650">
    <property type="entry name" value="Cupin"/>
    <property type="match status" value="1"/>
</dbReference>
<dbReference type="SUPFAM" id="SSF51197">
    <property type="entry name" value="Clavaminate synthase-like"/>
    <property type="match status" value="1"/>
</dbReference>
<dbReference type="PROSITE" id="PS51184">
    <property type="entry name" value="JMJC"/>
    <property type="match status" value="1"/>
</dbReference>
<dbReference type="GO" id="GO:0005634">
    <property type="term" value="C:nucleus"/>
    <property type="evidence" value="ECO:0007669"/>
    <property type="project" value="TreeGrafter"/>
</dbReference>
<dbReference type="EMBL" id="JAPTSV010000003">
    <property type="protein sequence ID" value="KAJ1529972.1"/>
    <property type="molecule type" value="Genomic_DNA"/>
</dbReference>
<dbReference type="PANTHER" id="PTHR10694:SF7">
    <property type="entry name" value="[HISTONE H3]-TRIMETHYL-L-LYSINE(9) DEMETHYLASE"/>
    <property type="match status" value="1"/>
</dbReference>
<name>A0AAV7XU75_9NEOP</name>
<evidence type="ECO:0000313" key="2">
    <source>
        <dbReference type="EMBL" id="KAJ1529972.1"/>
    </source>
</evidence>
<dbReference type="GO" id="GO:0000785">
    <property type="term" value="C:chromatin"/>
    <property type="evidence" value="ECO:0007669"/>
    <property type="project" value="TreeGrafter"/>
</dbReference>
<dbReference type="SMART" id="SM00558">
    <property type="entry name" value="JmjC"/>
    <property type="match status" value="1"/>
</dbReference>
<comment type="caution">
    <text evidence="2">The sequence shown here is derived from an EMBL/GenBank/DDBJ whole genome shotgun (WGS) entry which is preliminary data.</text>
</comment>
<dbReference type="PANTHER" id="PTHR10694">
    <property type="entry name" value="LYSINE-SPECIFIC DEMETHYLASE"/>
    <property type="match status" value="1"/>
</dbReference>
<accession>A0AAV7XU75</accession>
<dbReference type="Proteomes" id="UP001075354">
    <property type="component" value="Chromosome 3"/>
</dbReference>
<dbReference type="GO" id="GO:0051864">
    <property type="term" value="F:histone H3K36 demethylase activity"/>
    <property type="evidence" value="ECO:0007669"/>
    <property type="project" value="TreeGrafter"/>
</dbReference>
<sequence>MDFNVRTFTVNEHQLFNIPDMVTDIEKTFRDVKEAGVMKIQLETSIKGQGTPLETFSNFDERLQQAQRQYVVGISHCPNMYGCRSYRPDERDGDECEHPCSEEDVAEFVNSSRDARNHNPSKCSIGVEVESDEDMVNKFFTEVLPQKACTVTQPSKKSVLKRGKKDAASLKKFTRGFFTLPIAQRQEMINSSLKSDARETAYQCSCPGCFMDDVLVDHAKGVMYGSGIDVTAKDEIRISKHFGLYCLASTSLIRFLPHHYPGITTPFLYFGGPNSFFPAHIEDYSMYSFNYLHFGEDKTWIAVPPSGARKLHWALALQTPNINHSTCENLLGHKYFIITPQWLEERGIPFKVVVQKAGEGVIVCPNTVHFGFNKGFNIAEACNFVTESWIPYGIVAPKCRCIGTEAHLDLERIVAAIRPDLIDNYWNQTIPHISKEEDPYFYDFILKSNSEYSPSLTVRDHKIDNDEHIEQGNDEEDEEDEVLPVLPTTQQGRRLLPCPKPSCTRQYHQAKKQRMIAHVAKCHSKDPNIIKCQELLQELFQPRNKTKKITCNLCGKEVAGRAAQMKRHQRSSKCNNRN</sequence>
<proteinExistence type="predicted"/>
<evidence type="ECO:0000313" key="3">
    <source>
        <dbReference type="Proteomes" id="UP001075354"/>
    </source>
</evidence>
<dbReference type="GO" id="GO:0032454">
    <property type="term" value="F:histone H3K9 demethylase activity"/>
    <property type="evidence" value="ECO:0007669"/>
    <property type="project" value="TreeGrafter"/>
</dbReference>
<protein>
    <recommendedName>
        <fullName evidence="1">JmjC domain-containing protein</fullName>
    </recommendedName>
</protein>
<feature type="domain" description="JmjC" evidence="1">
    <location>
        <begin position="236"/>
        <end position="401"/>
    </location>
</feature>
<keyword evidence="3" id="KW-1185">Reference proteome</keyword>
<dbReference type="Pfam" id="PF02373">
    <property type="entry name" value="JmjC"/>
    <property type="match status" value="1"/>
</dbReference>
<dbReference type="GO" id="GO:0010468">
    <property type="term" value="P:regulation of gene expression"/>
    <property type="evidence" value="ECO:0007669"/>
    <property type="project" value="TreeGrafter"/>
</dbReference>
<organism evidence="2 3">
    <name type="scientific">Megalurothrips usitatus</name>
    <name type="common">bean blossom thrips</name>
    <dbReference type="NCBI Taxonomy" id="439358"/>
    <lineage>
        <taxon>Eukaryota</taxon>
        <taxon>Metazoa</taxon>
        <taxon>Ecdysozoa</taxon>
        <taxon>Arthropoda</taxon>
        <taxon>Hexapoda</taxon>
        <taxon>Insecta</taxon>
        <taxon>Pterygota</taxon>
        <taxon>Neoptera</taxon>
        <taxon>Paraneoptera</taxon>
        <taxon>Thysanoptera</taxon>
        <taxon>Terebrantia</taxon>
        <taxon>Thripoidea</taxon>
        <taxon>Thripidae</taxon>
        <taxon>Megalurothrips</taxon>
    </lineage>
</organism>